<dbReference type="AlphaFoldDB" id="A0A0B2VC02"/>
<proteinExistence type="predicted"/>
<gene>
    <name evidence="2" type="ORF">Tcan_09048</name>
</gene>
<evidence type="ECO:0000256" key="1">
    <source>
        <dbReference type="SAM" id="MobiDB-lite"/>
    </source>
</evidence>
<evidence type="ECO:0000313" key="3">
    <source>
        <dbReference type="Proteomes" id="UP000031036"/>
    </source>
</evidence>
<dbReference type="Proteomes" id="UP000031036">
    <property type="component" value="Unassembled WGS sequence"/>
</dbReference>
<comment type="caution">
    <text evidence="2">The sequence shown here is derived from an EMBL/GenBank/DDBJ whole genome shotgun (WGS) entry which is preliminary data.</text>
</comment>
<feature type="region of interest" description="Disordered" evidence="1">
    <location>
        <begin position="86"/>
        <end position="106"/>
    </location>
</feature>
<reference evidence="2 3" key="1">
    <citation type="submission" date="2014-11" db="EMBL/GenBank/DDBJ databases">
        <title>Genetic blueprint of the zoonotic pathogen Toxocara canis.</title>
        <authorList>
            <person name="Zhu X.-Q."/>
            <person name="Korhonen P.K."/>
            <person name="Cai H."/>
            <person name="Young N.D."/>
            <person name="Nejsum P."/>
            <person name="von Samson-Himmelstjerna G."/>
            <person name="Boag P.R."/>
            <person name="Tan P."/>
            <person name="Li Q."/>
            <person name="Min J."/>
            <person name="Yang Y."/>
            <person name="Wang X."/>
            <person name="Fang X."/>
            <person name="Hall R.S."/>
            <person name="Hofmann A."/>
            <person name="Sternberg P.W."/>
            <person name="Jex A.R."/>
            <person name="Gasser R.B."/>
        </authorList>
    </citation>
    <scope>NUCLEOTIDE SEQUENCE [LARGE SCALE GENOMIC DNA]</scope>
    <source>
        <strain evidence="2">PN_DK_2014</strain>
    </source>
</reference>
<accession>A0A0B2VC02</accession>
<sequence>MRLGEVDEKTFVDEEPQFTTTEQEHEYKRNTPYIPGGDEIMTNLNAVKVKVKEVVVVFSNFHCCVGRLMRLGEVDEKTFVDEEPQFTTTEQEHEYKRNTPYIPGGA</sequence>
<dbReference type="EMBL" id="JPKZ01001964">
    <property type="protein sequence ID" value="KHN78972.1"/>
    <property type="molecule type" value="Genomic_DNA"/>
</dbReference>
<keyword evidence="3" id="KW-1185">Reference proteome</keyword>
<evidence type="ECO:0000313" key="2">
    <source>
        <dbReference type="EMBL" id="KHN78972.1"/>
    </source>
</evidence>
<name>A0A0B2VC02_TOXCA</name>
<protein>
    <submittedName>
        <fullName evidence="2">Uncharacterized protein</fullName>
    </submittedName>
</protein>
<organism evidence="2 3">
    <name type="scientific">Toxocara canis</name>
    <name type="common">Canine roundworm</name>
    <dbReference type="NCBI Taxonomy" id="6265"/>
    <lineage>
        <taxon>Eukaryota</taxon>
        <taxon>Metazoa</taxon>
        <taxon>Ecdysozoa</taxon>
        <taxon>Nematoda</taxon>
        <taxon>Chromadorea</taxon>
        <taxon>Rhabditida</taxon>
        <taxon>Spirurina</taxon>
        <taxon>Ascaridomorpha</taxon>
        <taxon>Ascaridoidea</taxon>
        <taxon>Toxocaridae</taxon>
        <taxon>Toxocara</taxon>
    </lineage>
</organism>